<reference evidence="1 2" key="1">
    <citation type="submission" date="2017-07" db="EMBL/GenBank/DDBJ databases">
        <title>Virgibacillus sp. LM2416.</title>
        <authorList>
            <person name="Tak E.J."/>
            <person name="Bae J.-W."/>
        </authorList>
    </citation>
    <scope>NUCLEOTIDE SEQUENCE [LARGE SCALE GENOMIC DNA]</scope>
    <source>
        <strain evidence="1 2">LM2416</strain>
    </source>
</reference>
<evidence type="ECO:0000313" key="2">
    <source>
        <dbReference type="Proteomes" id="UP000198312"/>
    </source>
</evidence>
<gene>
    <name evidence="1" type="ORF">CFK37_08860</name>
</gene>
<dbReference type="Pfam" id="PF08970">
    <property type="entry name" value="Sda"/>
    <property type="match status" value="1"/>
</dbReference>
<evidence type="ECO:0000313" key="1">
    <source>
        <dbReference type="EMBL" id="ASK62263.1"/>
    </source>
</evidence>
<dbReference type="SUPFAM" id="SSF100985">
    <property type="entry name" value="Sporulation inhibitor Sda"/>
    <property type="match status" value="1"/>
</dbReference>
<evidence type="ECO:0008006" key="3">
    <source>
        <dbReference type="Google" id="ProtNLM"/>
    </source>
</evidence>
<dbReference type="RefSeq" id="WP_089061523.1">
    <property type="nucleotide sequence ID" value="NZ_CP022315.1"/>
</dbReference>
<dbReference type="InterPro" id="IPR036916">
    <property type="entry name" value="Sda_sf"/>
</dbReference>
<dbReference type="EMBL" id="CP022315">
    <property type="protein sequence ID" value="ASK62263.1"/>
    <property type="molecule type" value="Genomic_DNA"/>
</dbReference>
<keyword evidence="2" id="KW-1185">Reference proteome</keyword>
<sequence length="64" mass="6948">MKELSDKALVETLAQAKALNLDPAFISIIKSEMKVRKITVSDACALNVNEDAKKISCCNPKLKG</sequence>
<name>A0A220U3F3_9BACI</name>
<dbReference type="Proteomes" id="UP000198312">
    <property type="component" value="Chromosome"/>
</dbReference>
<dbReference type="OrthoDB" id="2933732at2"/>
<dbReference type="InterPro" id="IPR015064">
    <property type="entry name" value="Sda"/>
</dbReference>
<proteinExistence type="predicted"/>
<dbReference type="AlphaFoldDB" id="A0A220U3F3"/>
<organism evidence="1 2">
    <name type="scientific">Virgibacillus phasianinus</name>
    <dbReference type="NCBI Taxonomy" id="2017483"/>
    <lineage>
        <taxon>Bacteria</taxon>
        <taxon>Bacillati</taxon>
        <taxon>Bacillota</taxon>
        <taxon>Bacilli</taxon>
        <taxon>Bacillales</taxon>
        <taxon>Bacillaceae</taxon>
        <taxon>Virgibacillus</taxon>
    </lineage>
</organism>
<accession>A0A220U3F3</accession>
<dbReference type="Gene3D" id="1.10.287.1100">
    <property type="entry name" value="Sporulation inhibitor A"/>
    <property type="match status" value="1"/>
</dbReference>
<dbReference type="KEGG" id="vil:CFK37_08860"/>
<protein>
    <recommendedName>
        <fullName evidence="3">Sporulation histidine kinase inhibitor Sda</fullName>
    </recommendedName>
</protein>